<accession>A0AC34Q7Y0</accession>
<name>A0AC34Q7Y0_9BILA</name>
<evidence type="ECO:0000313" key="1">
    <source>
        <dbReference type="Proteomes" id="UP000887576"/>
    </source>
</evidence>
<organism evidence="1 2">
    <name type="scientific">Panagrolaimus sp. JU765</name>
    <dbReference type="NCBI Taxonomy" id="591449"/>
    <lineage>
        <taxon>Eukaryota</taxon>
        <taxon>Metazoa</taxon>
        <taxon>Ecdysozoa</taxon>
        <taxon>Nematoda</taxon>
        <taxon>Chromadorea</taxon>
        <taxon>Rhabditida</taxon>
        <taxon>Tylenchina</taxon>
        <taxon>Panagrolaimomorpha</taxon>
        <taxon>Panagrolaimoidea</taxon>
        <taxon>Panagrolaimidae</taxon>
        <taxon>Panagrolaimus</taxon>
    </lineage>
</organism>
<protein>
    <submittedName>
        <fullName evidence="2">Uncharacterized protein</fullName>
    </submittedName>
</protein>
<sequence length="296" mass="33323">MKLFLALFFVFGLNLVDSAANKRVLMADAVADVLATTDSPPIDCAKVPPLFWCSNDELASKCGFECKKYNETTRNKKVQLTLLYESLCPDCQEFILGSFYRDVYLQFGDFVEFELVPYGNAKTKDGKVTCQHGEKECEINKYEGCVLHYMKEPIPFIVCMESRIQDGSTLQKAAEKCYYTFKVQPHVADQIIHCANSEIGNKLQQIAAGRTAQAWPDQHKFVPWMFFNNVSLEKYQFLLGGLPTAICEFYNGDKLPSHCHGLGSTHSILDSERKQLSGCLRDATPAVVDVDDSDNF</sequence>
<dbReference type="Proteomes" id="UP000887576">
    <property type="component" value="Unplaced"/>
</dbReference>
<reference evidence="2" key="1">
    <citation type="submission" date="2022-11" db="UniProtKB">
        <authorList>
            <consortium name="WormBaseParasite"/>
        </authorList>
    </citation>
    <scope>IDENTIFICATION</scope>
</reference>
<dbReference type="WBParaSite" id="JU765_v2.g1383.t1">
    <property type="protein sequence ID" value="JU765_v2.g1383.t1"/>
    <property type="gene ID" value="JU765_v2.g1383"/>
</dbReference>
<evidence type="ECO:0000313" key="2">
    <source>
        <dbReference type="WBParaSite" id="JU765_v2.g1383.t1"/>
    </source>
</evidence>
<proteinExistence type="predicted"/>